<organism evidence="1 2">
    <name type="scientific">Candidatus Dojkabacteria bacterium</name>
    <dbReference type="NCBI Taxonomy" id="2099670"/>
    <lineage>
        <taxon>Bacteria</taxon>
        <taxon>Candidatus Dojkabacteria</taxon>
    </lineage>
</organism>
<proteinExistence type="predicted"/>
<gene>
    <name evidence="1" type="ORF">GX533_02945</name>
</gene>
<dbReference type="EMBL" id="DUTP01000005">
    <property type="protein sequence ID" value="HHX99603.1"/>
    <property type="molecule type" value="Genomic_DNA"/>
</dbReference>
<protein>
    <submittedName>
        <fullName evidence="1">Uncharacterized protein</fullName>
    </submittedName>
</protein>
<reference evidence="1 2" key="1">
    <citation type="journal article" date="2020" name="Biotechnol. Biofuels">
        <title>New insights from the biogas microbiome by comprehensive genome-resolved metagenomics of nearly 1600 species originating from multiple anaerobic digesters.</title>
        <authorList>
            <person name="Campanaro S."/>
            <person name="Treu L."/>
            <person name="Rodriguez-R L.M."/>
            <person name="Kovalovszki A."/>
            <person name="Ziels R.M."/>
            <person name="Maus I."/>
            <person name="Zhu X."/>
            <person name="Kougias P.G."/>
            <person name="Basile A."/>
            <person name="Luo G."/>
            <person name="Schluter A."/>
            <person name="Konstantinidis K.T."/>
            <person name="Angelidaki I."/>
        </authorList>
    </citation>
    <scope>NUCLEOTIDE SEQUENCE [LARGE SCALE GENOMIC DNA]</scope>
    <source>
        <strain evidence="1">AS05jafATM_89</strain>
    </source>
</reference>
<accession>A0A832R960</accession>
<name>A0A832R960_9BACT</name>
<dbReference type="AlphaFoldDB" id="A0A832R960"/>
<evidence type="ECO:0000313" key="1">
    <source>
        <dbReference type="EMBL" id="HHX99603.1"/>
    </source>
</evidence>
<sequence length="233" mass="27678">MKKLLSFIFFIILLFFIFTGTKQIFVGAKSFFSKYKEEIVEEDLSNIAIQKKKIEKKKKVEGVMVPRYWKNGVQAEENDYLKGYVPSIREFQKYIAIKDNILYGSVEGVEMFPDRKHLLSMLTKANTIFVEGMANENSYFDWSDENCSVFENGFEGEKIFVCDNWVNWMKRKIDEPFFVLTDCRIGNEIGKCVFLDYTNVYFLEKKIEETRCMSKEYAEVCKVENYREKIRYK</sequence>
<dbReference type="Proteomes" id="UP000576550">
    <property type="component" value="Unassembled WGS sequence"/>
</dbReference>
<evidence type="ECO:0000313" key="2">
    <source>
        <dbReference type="Proteomes" id="UP000576550"/>
    </source>
</evidence>
<comment type="caution">
    <text evidence="1">The sequence shown here is derived from an EMBL/GenBank/DDBJ whole genome shotgun (WGS) entry which is preliminary data.</text>
</comment>